<dbReference type="Proteomes" id="UP000186817">
    <property type="component" value="Unassembled WGS sequence"/>
</dbReference>
<feature type="compositionally biased region" description="Low complexity" evidence="4">
    <location>
        <begin position="550"/>
        <end position="563"/>
    </location>
</feature>
<dbReference type="PROSITE" id="PS00108">
    <property type="entry name" value="PROTEIN_KINASE_ST"/>
    <property type="match status" value="1"/>
</dbReference>
<keyword evidence="1 3" id="KW-0547">Nucleotide-binding</keyword>
<name>A0A1Q9DAZ3_SYMMI</name>
<protein>
    <submittedName>
        <fullName evidence="6">Aurora kinase A</fullName>
    </submittedName>
</protein>
<dbReference type="SUPFAM" id="SSF56112">
    <property type="entry name" value="Protein kinase-like (PK-like)"/>
    <property type="match status" value="1"/>
</dbReference>
<dbReference type="OrthoDB" id="4062651at2759"/>
<dbReference type="InterPro" id="IPR045269">
    <property type="entry name" value="Atg1-like"/>
</dbReference>
<evidence type="ECO:0000256" key="3">
    <source>
        <dbReference type="PROSITE-ProRule" id="PRU10141"/>
    </source>
</evidence>
<dbReference type="GO" id="GO:0005737">
    <property type="term" value="C:cytoplasm"/>
    <property type="evidence" value="ECO:0007669"/>
    <property type="project" value="TreeGrafter"/>
</dbReference>
<feature type="domain" description="Protein kinase" evidence="5">
    <location>
        <begin position="1426"/>
        <end position="1722"/>
    </location>
</feature>
<dbReference type="GO" id="GO:0004674">
    <property type="term" value="F:protein serine/threonine kinase activity"/>
    <property type="evidence" value="ECO:0007669"/>
    <property type="project" value="InterPro"/>
</dbReference>
<evidence type="ECO:0000313" key="7">
    <source>
        <dbReference type="Proteomes" id="UP000186817"/>
    </source>
</evidence>
<dbReference type="Gene3D" id="1.10.510.10">
    <property type="entry name" value="Transferase(Phosphotransferase) domain 1"/>
    <property type="match status" value="1"/>
</dbReference>
<evidence type="ECO:0000256" key="2">
    <source>
        <dbReference type="ARBA" id="ARBA00022840"/>
    </source>
</evidence>
<keyword evidence="6" id="KW-0808">Transferase</keyword>
<feature type="region of interest" description="Disordered" evidence="4">
    <location>
        <begin position="619"/>
        <end position="641"/>
    </location>
</feature>
<evidence type="ECO:0000256" key="1">
    <source>
        <dbReference type="ARBA" id="ARBA00022741"/>
    </source>
</evidence>
<keyword evidence="6" id="KW-0418">Kinase</keyword>
<dbReference type="InterPro" id="IPR008271">
    <property type="entry name" value="Ser/Thr_kinase_AS"/>
</dbReference>
<keyword evidence="7" id="KW-1185">Reference proteome</keyword>
<feature type="region of interest" description="Disordered" evidence="4">
    <location>
        <begin position="550"/>
        <end position="607"/>
    </location>
</feature>
<dbReference type="GO" id="GO:0010506">
    <property type="term" value="P:regulation of autophagy"/>
    <property type="evidence" value="ECO:0007669"/>
    <property type="project" value="InterPro"/>
</dbReference>
<dbReference type="EMBL" id="LSRX01000626">
    <property type="protein sequence ID" value="OLP92331.1"/>
    <property type="molecule type" value="Genomic_DNA"/>
</dbReference>
<dbReference type="InterPro" id="IPR017441">
    <property type="entry name" value="Protein_kinase_ATP_BS"/>
</dbReference>
<dbReference type="Gene3D" id="3.30.200.20">
    <property type="entry name" value="Phosphorylase Kinase, domain 1"/>
    <property type="match status" value="1"/>
</dbReference>
<evidence type="ECO:0000259" key="5">
    <source>
        <dbReference type="PROSITE" id="PS50011"/>
    </source>
</evidence>
<sequence length="1833" mass="202556">MERFVHRGKDGRILDVDEFQVAKALLAGEVELVSQEVDSKHLFDLCLQFGHQSTAVAMMSYGVPGCVFKGPRSLPPHAAAPAGAAEDFCHSGCNCRHWVTCIACSWGVPEDEGVWMEDWDASLLDAKNAAESVAAMPLLRTLLEACRSEADCPRIVTEEAMAYLLDVAILVGDTELARCCAKRCTQFPLRRWRFQEFVRIRIKADAHPCVRAEIQEEDVLLAALAAGLALHCFSYYDDPWEPLCLSFSVSILEAIVLSGDAELWRRVQSLQLPLRLWPTQKGGGDVARFLLERSGGQVSLSLESMHRAERAGLELGSFQMRVPVLCQGCGLFAFFSRLSIQDLAILFGQSDCSRLCGEMNAEATEWTVSGSLEARPLVWEENLQCEYCGSTSWGTADIRTRFASLPERQAAAAVALRAALQTSFQRTASSSGMGLFQAMRSWARRKSVPIFLVELVLTFAAGRPSLLQALVGREGELPLGKCDPQNLQPVVEDSESVLSALGQNACIVREAASLDSEVLEELLPGTRVTVVQGENGGCLDSLLAPLSSASSSIDSDGGYPNGHANGGGYSEGAASLDDDGWKPIDSDGGYPNGHANGGGYSEGAASLDDDGWKPLGESTFFPSATDTVTEKTPMGKCPRSRGRPVDIFQGHDNIDLTFGPRSPAWVYRDRARAPGGDGNVDCPRSATAIEERNPDLPEVSSFKDSLGDEAQSRAAEEGQESGSGILAEGLTVVLMKTRPSQRRERLQTLLEAMGVFDKPHFIMVGIVAFRRAREESVVQVVLLTPWTWHPRDCRAGMSHGEFELTHALSCSHWQDWGGVRATLSMMKKDLAFLDWGSSLLDDHLPVKSSPSDMTAWKEMNLAFYDAQFICDDRIEEMKDVLVNQFQLPKDQCQKSRLLFPQVCFYGTISFAACAASMYVRHPEVTQDAVHFFANLLKEYLHQSERMLEFMDSADWTVKLADIANLLDVYRSSFGRWNKNSTKALSEFLQPPRRPWHPDSPSWRTATLAAKQSLAWVATWRLPLQPQAQRAQALKLWVFGTHCSVMAEPISAISLLLAEEFQLHVTWKETEQMKIEEATQEQANAELYQWHLQQRVQDVHRKDRAALQAHLDWSTQSTKRLVIQTEDTPGEAVEVTPGTTVRHTTTHCYQKGARCPGARRSMPASTGNDPDPKWTKADDLEQKISEAWCEWYQFDLVILDICPDTDVLKCLFRTDGYHLSPDGVRALCEAISDLVKVLYLRCLFSLLRKGTADYCQYHHGSSRVEKDKESSVRMLFQKHWKKAAVSPLHPKSLTLPHLFSAAPTLPMPAQGAGYDHQSLPGAVEEDSPKLLALMAMVREGRLSKEAEALFEAHARKQKDGEAFVGAEDLPKLAAALPSLGVRRAPQSPMTRREFQEFLFHYAVSQQSGTKTRSAKTVCGRYRSLDDFHVMTNLGEGATGRVLLAKAKKTEDRLALKVVHKAPYGEALSGEELEMLRNSIKSEVEHLQLLDHPHIIRLHGHFEDAEAWYLALQYCASGDLASVMEEYKEDDGLDSKCPRTGLIQMPLRFSLKVTYQVLSALSYAHGRGIMHLDLKCQNIMFHVAYKGTVLPGEVSGHPPPFMVMKDPHAMLVDFGTSQKTSQPSEGPVGTPAYMAPEAWAGNLTPKADIFGLGGVFFQLLAGKMAFQVPDCPDIAECYWQMEPTAPWNEVPYVAPQCQEVCDQMLRHDFNMRPEAKELMLHPIFSDLRGAAPEAAEQVPAMPKHYAELLANYGDRDVLQKCLRMKLAADWSPNQMPSFQRLFLALGGASSGVSPARLSAALRPVLGDARAQRAAAAVADGSPPMLDSGSLFTGVL</sequence>
<dbReference type="GO" id="GO:0005524">
    <property type="term" value="F:ATP binding"/>
    <property type="evidence" value="ECO:0007669"/>
    <property type="project" value="UniProtKB-UniRule"/>
</dbReference>
<dbReference type="SMART" id="SM00220">
    <property type="entry name" value="S_TKc"/>
    <property type="match status" value="1"/>
</dbReference>
<keyword evidence="2 3" id="KW-0067">ATP-binding</keyword>
<proteinExistence type="predicted"/>
<feature type="region of interest" description="Disordered" evidence="4">
    <location>
        <begin position="1152"/>
        <end position="1174"/>
    </location>
</feature>
<dbReference type="Pfam" id="PF00069">
    <property type="entry name" value="Pkinase"/>
    <property type="match status" value="1"/>
</dbReference>
<feature type="region of interest" description="Disordered" evidence="4">
    <location>
        <begin position="690"/>
        <end position="722"/>
    </location>
</feature>
<dbReference type="InterPro" id="IPR000719">
    <property type="entry name" value="Prot_kinase_dom"/>
</dbReference>
<dbReference type="PROSITE" id="PS50011">
    <property type="entry name" value="PROTEIN_KINASE_DOM"/>
    <property type="match status" value="1"/>
</dbReference>
<dbReference type="PANTHER" id="PTHR24348">
    <property type="entry name" value="SERINE/THREONINE-PROTEIN KINASE UNC-51-RELATED"/>
    <property type="match status" value="1"/>
</dbReference>
<evidence type="ECO:0000256" key="4">
    <source>
        <dbReference type="SAM" id="MobiDB-lite"/>
    </source>
</evidence>
<gene>
    <name evidence="6" type="primary">AURKA</name>
    <name evidence="6" type="ORF">AK812_SmicGene25870</name>
</gene>
<dbReference type="CDD" id="cd14014">
    <property type="entry name" value="STKc_PknB_like"/>
    <property type="match status" value="1"/>
</dbReference>
<comment type="caution">
    <text evidence="6">The sequence shown here is derived from an EMBL/GenBank/DDBJ whole genome shotgun (WGS) entry which is preliminary data.</text>
</comment>
<dbReference type="PANTHER" id="PTHR24348:SF68">
    <property type="entry name" value="SERINE_THREONINE-PROTEIN KINASE ATG1C"/>
    <property type="match status" value="1"/>
</dbReference>
<organism evidence="6 7">
    <name type="scientific">Symbiodinium microadriaticum</name>
    <name type="common">Dinoflagellate</name>
    <name type="synonym">Zooxanthella microadriatica</name>
    <dbReference type="NCBI Taxonomy" id="2951"/>
    <lineage>
        <taxon>Eukaryota</taxon>
        <taxon>Sar</taxon>
        <taxon>Alveolata</taxon>
        <taxon>Dinophyceae</taxon>
        <taxon>Suessiales</taxon>
        <taxon>Symbiodiniaceae</taxon>
        <taxon>Symbiodinium</taxon>
    </lineage>
</organism>
<dbReference type="PROSITE" id="PS00107">
    <property type="entry name" value="PROTEIN_KINASE_ATP"/>
    <property type="match status" value="1"/>
</dbReference>
<accession>A0A1Q9DAZ3</accession>
<reference evidence="6 7" key="1">
    <citation type="submission" date="2016-02" db="EMBL/GenBank/DDBJ databases">
        <title>Genome analysis of coral dinoflagellate symbionts highlights evolutionary adaptations to a symbiotic lifestyle.</title>
        <authorList>
            <person name="Aranda M."/>
            <person name="Li Y."/>
            <person name="Liew Y.J."/>
            <person name="Baumgarten S."/>
            <person name="Simakov O."/>
            <person name="Wilson M."/>
            <person name="Piel J."/>
            <person name="Ashoor H."/>
            <person name="Bougouffa S."/>
            <person name="Bajic V.B."/>
            <person name="Ryu T."/>
            <person name="Ravasi T."/>
            <person name="Bayer T."/>
            <person name="Micklem G."/>
            <person name="Kim H."/>
            <person name="Bhak J."/>
            <person name="Lajeunesse T.C."/>
            <person name="Voolstra C.R."/>
        </authorList>
    </citation>
    <scope>NUCLEOTIDE SEQUENCE [LARGE SCALE GENOMIC DNA]</scope>
    <source>
        <strain evidence="6 7">CCMP2467</strain>
    </source>
</reference>
<dbReference type="InterPro" id="IPR011009">
    <property type="entry name" value="Kinase-like_dom_sf"/>
</dbReference>
<feature type="binding site" evidence="3">
    <location>
        <position position="1455"/>
    </location>
    <ligand>
        <name>ATP</name>
        <dbReference type="ChEBI" id="CHEBI:30616"/>
    </ligand>
</feature>
<evidence type="ECO:0000313" key="6">
    <source>
        <dbReference type="EMBL" id="OLP92331.1"/>
    </source>
</evidence>